<organism evidence="2 3">
    <name type="scientific">Geobacillus subterraneus</name>
    <dbReference type="NCBI Taxonomy" id="129338"/>
    <lineage>
        <taxon>Bacteria</taxon>
        <taxon>Bacillati</taxon>
        <taxon>Bacillota</taxon>
        <taxon>Bacilli</taxon>
        <taxon>Bacillales</taxon>
        <taxon>Anoxybacillaceae</taxon>
        <taxon>Geobacillus</taxon>
    </lineage>
</organism>
<dbReference type="EMBL" id="AP022558">
    <property type="protein sequence ID" value="BBW98914.1"/>
    <property type="molecule type" value="Genomic_DNA"/>
</dbReference>
<dbReference type="Proteomes" id="UP000501421">
    <property type="component" value="Plasmid pGspE55-1"/>
</dbReference>
<reference evidence="3" key="1">
    <citation type="journal article" date="2020" name="Microbiol. Resour. Announc.">
        <title>Complete Genome Sequence of Geobacillus sp. Strain E55-1, Isolated from Mine Geyser in Japan.</title>
        <authorList>
            <person name="Miyazaki K."/>
            <person name="Hase E."/>
            <person name="Tokito N."/>
        </authorList>
    </citation>
    <scope>NUCLEOTIDE SEQUENCE [LARGE SCALE GENOMIC DNA]</scope>
    <source>
        <strain evidence="3">E55-1</strain>
        <plasmid evidence="3">pGspE55-1</plasmid>
    </source>
</reference>
<evidence type="ECO:0000256" key="1">
    <source>
        <dbReference type="SAM" id="Phobius"/>
    </source>
</evidence>
<keyword evidence="1" id="KW-0812">Transmembrane</keyword>
<keyword evidence="2" id="KW-0614">Plasmid</keyword>
<dbReference type="AlphaFoldDB" id="A0A679G1D5"/>
<evidence type="ECO:0000313" key="2">
    <source>
        <dbReference type="EMBL" id="BBW98914.1"/>
    </source>
</evidence>
<accession>A0A679G1D5</accession>
<gene>
    <name evidence="2" type="ORF">GsuE55_37470</name>
</gene>
<geneLocation type="plasmid" evidence="2 3">
    <name>pGspE55-1</name>
</geneLocation>
<protein>
    <submittedName>
        <fullName evidence="2">Uncharacterized protein</fullName>
    </submittedName>
</protein>
<feature type="transmembrane region" description="Helical" evidence="1">
    <location>
        <begin position="21"/>
        <end position="43"/>
    </location>
</feature>
<keyword evidence="1" id="KW-1133">Transmembrane helix</keyword>
<evidence type="ECO:0000313" key="3">
    <source>
        <dbReference type="Proteomes" id="UP000501421"/>
    </source>
</evidence>
<name>A0A679G1D5_9BACL</name>
<keyword evidence="1" id="KW-0472">Membrane</keyword>
<sequence>MKRMKAMWEKGKRFFQDKAGASNVEIIIWISVVLVIATALFLMRDQISAFLGKATGEIGKLRVN</sequence>
<keyword evidence="3" id="KW-1185">Reference proteome</keyword>
<proteinExistence type="predicted"/>